<evidence type="ECO:0000256" key="2">
    <source>
        <dbReference type="SAM" id="MobiDB-lite"/>
    </source>
</evidence>
<dbReference type="CDD" id="cd00081">
    <property type="entry name" value="Hint"/>
    <property type="match status" value="1"/>
</dbReference>
<dbReference type="InterPro" id="IPR036844">
    <property type="entry name" value="Hint_dom_sf"/>
</dbReference>
<dbReference type="EMBL" id="BNBD01000006">
    <property type="protein sequence ID" value="GHF50698.1"/>
    <property type="molecule type" value="Genomic_DNA"/>
</dbReference>
<dbReference type="InterPro" id="IPR006141">
    <property type="entry name" value="Intein_N"/>
</dbReference>
<name>A0A919EDN5_9ACTN</name>
<dbReference type="InterPro" id="IPR031325">
    <property type="entry name" value="RHS_repeat"/>
</dbReference>
<feature type="compositionally biased region" description="Basic and acidic residues" evidence="2">
    <location>
        <begin position="1996"/>
        <end position="2010"/>
    </location>
</feature>
<dbReference type="PANTHER" id="PTHR32305:SF17">
    <property type="entry name" value="TRNA NUCLEASE WAPA"/>
    <property type="match status" value="1"/>
</dbReference>
<dbReference type="PROSITE" id="PS50818">
    <property type="entry name" value="INTEIN_C_TER"/>
    <property type="match status" value="1"/>
</dbReference>
<keyword evidence="6" id="KW-1185">Reference proteome</keyword>
<dbReference type="Pfam" id="PF25023">
    <property type="entry name" value="TEN_YD-shell"/>
    <property type="match status" value="1"/>
</dbReference>
<dbReference type="InterPro" id="IPR022385">
    <property type="entry name" value="Rhs_assc_core"/>
</dbReference>
<organism evidence="5 6">
    <name type="scientific">Streptomyces mashuensis</name>
    <dbReference type="NCBI Taxonomy" id="33904"/>
    <lineage>
        <taxon>Bacteria</taxon>
        <taxon>Bacillati</taxon>
        <taxon>Actinomycetota</taxon>
        <taxon>Actinomycetes</taxon>
        <taxon>Kitasatosporales</taxon>
        <taxon>Streptomycetaceae</taxon>
        <taxon>Streptomyces</taxon>
    </lineage>
</organism>
<feature type="compositionally biased region" description="Low complexity" evidence="2">
    <location>
        <begin position="1616"/>
        <end position="1625"/>
    </location>
</feature>
<dbReference type="Pfam" id="PF07591">
    <property type="entry name" value="PT-HINT"/>
    <property type="match status" value="1"/>
</dbReference>
<feature type="domain" description="Hint" evidence="4">
    <location>
        <begin position="2051"/>
        <end position="2156"/>
    </location>
</feature>
<reference evidence="5" key="1">
    <citation type="journal article" date="2014" name="Int. J. Syst. Evol. Microbiol.">
        <title>Complete genome sequence of Corynebacterium casei LMG S-19264T (=DSM 44701T), isolated from a smear-ripened cheese.</title>
        <authorList>
            <consortium name="US DOE Joint Genome Institute (JGI-PGF)"/>
            <person name="Walter F."/>
            <person name="Albersmeier A."/>
            <person name="Kalinowski J."/>
            <person name="Ruckert C."/>
        </authorList>
    </citation>
    <scope>NUCLEOTIDE SEQUENCE</scope>
    <source>
        <strain evidence="5">JCM 4059</strain>
    </source>
</reference>
<dbReference type="PROSITE" id="PS50817">
    <property type="entry name" value="INTEIN_N_TER"/>
    <property type="match status" value="1"/>
</dbReference>
<dbReference type="InterPro" id="IPR050708">
    <property type="entry name" value="T6SS_VgrG/RHS"/>
</dbReference>
<evidence type="ECO:0000313" key="6">
    <source>
        <dbReference type="Proteomes" id="UP000638313"/>
    </source>
</evidence>
<dbReference type="SMART" id="SM00306">
    <property type="entry name" value="HintN"/>
    <property type="match status" value="1"/>
</dbReference>
<dbReference type="Gene3D" id="2.180.10.10">
    <property type="entry name" value="RHS repeat-associated core"/>
    <property type="match status" value="2"/>
</dbReference>
<reference evidence="5" key="2">
    <citation type="submission" date="2020-09" db="EMBL/GenBank/DDBJ databases">
        <authorList>
            <person name="Sun Q."/>
            <person name="Ohkuma M."/>
        </authorList>
    </citation>
    <scope>NUCLEOTIDE SEQUENCE</scope>
    <source>
        <strain evidence="5">JCM 4059</strain>
    </source>
</reference>
<evidence type="ECO:0000259" key="4">
    <source>
        <dbReference type="SMART" id="SM00306"/>
    </source>
</evidence>
<dbReference type="CDD" id="cd20745">
    <property type="entry name" value="FIX_RhsA_AHH_HNH-like"/>
    <property type="match status" value="1"/>
</dbReference>
<dbReference type="Gene3D" id="2.170.16.10">
    <property type="entry name" value="Hedgehog/Intein (Hint) domain"/>
    <property type="match status" value="1"/>
</dbReference>
<feature type="region of interest" description="Disordered" evidence="2">
    <location>
        <begin position="1785"/>
        <end position="1805"/>
    </location>
</feature>
<dbReference type="NCBIfam" id="TIGR03696">
    <property type="entry name" value="Rhs_assc_core"/>
    <property type="match status" value="1"/>
</dbReference>
<dbReference type="InterPro" id="IPR056823">
    <property type="entry name" value="TEN-like_YD-shell"/>
</dbReference>
<dbReference type="InterPro" id="IPR006530">
    <property type="entry name" value="YD"/>
</dbReference>
<accession>A0A919EDN5</accession>
<dbReference type="InterPro" id="IPR003587">
    <property type="entry name" value="Hint_dom_N"/>
</dbReference>
<evidence type="ECO:0000313" key="5">
    <source>
        <dbReference type="EMBL" id="GHF50698.1"/>
    </source>
</evidence>
<keyword evidence="3" id="KW-0732">Signal</keyword>
<feature type="region of interest" description="Disordered" evidence="2">
    <location>
        <begin position="43"/>
        <end position="67"/>
    </location>
</feature>
<dbReference type="NCBIfam" id="TIGR01643">
    <property type="entry name" value="YD_repeat_2x"/>
    <property type="match status" value="2"/>
</dbReference>
<proteinExistence type="predicted"/>
<protein>
    <recommendedName>
        <fullName evidence="4">Hint domain-containing protein</fullName>
    </recommendedName>
</protein>
<evidence type="ECO:0000256" key="3">
    <source>
        <dbReference type="SAM" id="SignalP"/>
    </source>
</evidence>
<evidence type="ECO:0000256" key="1">
    <source>
        <dbReference type="ARBA" id="ARBA00022737"/>
    </source>
</evidence>
<feature type="signal peptide" evidence="3">
    <location>
        <begin position="1"/>
        <end position="44"/>
    </location>
</feature>
<gene>
    <name evidence="5" type="ORF">GCM10010218_35310</name>
</gene>
<dbReference type="Pfam" id="PF05593">
    <property type="entry name" value="RHS_repeat"/>
    <property type="match status" value="2"/>
</dbReference>
<feature type="region of interest" description="Disordered" evidence="2">
    <location>
        <begin position="1981"/>
        <end position="2052"/>
    </location>
</feature>
<sequence>MQHGLMTRNDYRRRRARRWRASLSTALASALAATLLQGVPAAWAQSRDDRRPETQSMKSVPVTGVGMKPAPVDEAAQAAKKPLPKVEWPRAASAEAVLAPAKQGLAAGRASAKVRVGSLPVRVSTPASPKPERAAQAFGAAPSGRPADAAPGKVRIEVLDRKSTRKAGVDGILLKVTRADGGTSAAPVNLEVDYAKFAGAYGGDWASRLSLSVLPGCAVNGSAAVCRDRKPLRTHNSLRGATLTADVVAQPAATASLAAGAGGQLVALSAGASGAAGSYGATSLTPSGSWQMAGNTGSFSWQYPLRVPPAVAGPSPKLAINYNSGSIDGRVGSTNNQPSWVGEGFDLSVGFIERAYQSCKDDGFDTEGEEKYDQCWHSDNAVMNFGGRNGELVKKSDGTWRLKADDGTRIERRTGGSNDDNDGEYWVVTTTDGTRYYFGKGKRFAQDPENTRSAWTTAVYGDDKGEPCHADAFKDSRCQQAWRWNLDYVVDVHGNSMTYFWDTEKNRYGANRDDTSVSYDRGGYLKRVEYGTREGEERSGKAPSQVVFTVDERCTGDAAGCRPDGLKEDTAKRWPDVPFDQICTDDKHCKDQWSPSFFTRKRLTKVTTQVLKGNAYQDVDEWTLDHSFPTPGDGLTGGLWLKSIGHTGKAQGSTVTLPRTIFYGTQLTGRVDKSFDDRPAMVKWRIRAIQSESGGTVSVNYKPAECTPSSLPDPADNTKRCFPSFWSKSGSIGEKEDWFHKYVVDYVVEDGRLANGTNKVTRYDYLGGAAWHYDDSEIVKTKNKTWSQWRGFQKIRTVVGDTGTKQLRTESTYLRGMDGDRANKDGGTESVTVKASDGTAVKDQDRFQGFVLEQRQFNGSFDDSAEVGGKVSTPWISEPTAVEGDDKATLTGTARTVVRTALDKGVRRTGIEHTYDEYGMLKSSSDFGDMGADGRNQGDDAKDDTCTTYEYTRNTDVNLLTLVKRTATTSKACGAATGPSDAISEVRTSYDHGAYGAAPTKGDVTRTEELKGFDGDTPQFLTVSESDYDVHGRVTSTTDVGKRRTTTAYTPATGGPVTGMTVTDALGRKVTSTVEPSFGLVTGSVDANKLRTDLVYDGLGRLLKVWLPGRDKARDLPNSEYAYQIRNDGPNVVTTRSLIPNGDVKISHQLNDGLLRPVQSQGPTPNGGRVVSDTVYDSRGLSVKSVGPYYNASNPDTSVVDPSASADGAPTETETVYDAAGRATDSILRVKGKEKWRTTTAYHGDHTDVTPPAGETPRTTYTNAQGLTTKLLEYKGPTPTGDADVTTYTYDRTWQLASVEAPSGDRWTYEYDVRGRQTVSVDPDKGRTELGYNDLDQVVSATDARGRTLTFQYDLLGRPTGTFEGRTQLTALTYDTAPNGVGRPASSTRFVKDPRAAEPQAYTTVVDAYDTAGHPTKTTVKIPKVEGKLAGEYSTSTTYNPDGSVKTATLPAGGGLPAETISTGYNLVGKPTFTYGLDDYVRETKYSNFGETLQMEHGLSSGAKRTWRTNFYEEGTRRLQRTRLDREGVTDADSDVTYTYDAAGNTTRIADTPTNHPADVQCFRYDYLRRLTDAWAQGAVDCADDPAKAALGGPAPYRQSFEYDVAGNRTKETTYATTPGGTQTTKVYHPRGKGNAPSHAIDSVDVTETTGGKTIQTRDTYEYDAVGNTTARKLGTNPKQSLTWDTEGRLSQLATEDGKTTSFLYDAGGNRLLRRDPVNNTVTLYLGAMELTLDAKDTVSGTRYYAYNGQQIAVRTPKGVTWLAGGQNGTAELAVDARTQGLTQRRTLPFGGPRDAKPAAWPTDKGFVGGTMDSTGLIHLGAREYDPSTGRFLSVDPVVDYTDPQQLHGYLYGRNNPLGFPDPSGMFWGLDWDDWEDIGHGALDVIGMVPVVGEWADAANGLWYLGEGDYVNAGLSFASAIPIAGYAATAVKGTKYVEEGVEAAKAVEKTEEAVEDTVKAADKVEDVVEGAAKTEDVAQDVAKAAEEATPPPAPKPKPEPEPEMPAEPKSKPALAAEKGDPVSSGKAPDGGGKAKSKSDGDGGGSKATSCENSFVPGTEVVLADGSVKPIEKLELGDEVLATDPEKGTTEAKPVTATIEGHGTKQLVKLTVDTDGDKGPATDTITATGNHPFWLPELKKWVTADQLEPGQWLRTASGTWVQITAVQGWTQQATVHNLTVDGVHTYYVVAGATPVLVHNCGDVSIYRTPKVDDMAHEMERGPNPASHQEGDASVYFGEKSVAAEYQGRGSYAKGSIRYEMHEDFAKEFADVKFRYDRQGPGGSARFEFVIPVARLERFNELTLRRVWEPKAG</sequence>
<dbReference type="InterPro" id="IPR030934">
    <property type="entry name" value="Intein_C"/>
</dbReference>
<comment type="caution">
    <text evidence="5">The sequence shown here is derived from an EMBL/GenBank/DDBJ whole genome shotgun (WGS) entry which is preliminary data.</text>
</comment>
<feature type="chain" id="PRO_5037824379" description="Hint domain-containing protein" evidence="3">
    <location>
        <begin position="45"/>
        <end position="2311"/>
    </location>
</feature>
<dbReference type="Proteomes" id="UP000638313">
    <property type="component" value="Unassembled WGS sequence"/>
</dbReference>
<dbReference type="GO" id="GO:0016539">
    <property type="term" value="P:intein-mediated protein splicing"/>
    <property type="evidence" value="ECO:0007669"/>
    <property type="project" value="InterPro"/>
</dbReference>
<dbReference type="SUPFAM" id="SSF51294">
    <property type="entry name" value="Hedgehog/intein (Hint) domain"/>
    <property type="match status" value="1"/>
</dbReference>
<feature type="region of interest" description="Disordered" evidence="2">
    <location>
        <begin position="1616"/>
        <end position="1638"/>
    </location>
</feature>
<dbReference type="PANTHER" id="PTHR32305">
    <property type="match status" value="1"/>
</dbReference>
<keyword evidence="1" id="KW-0677">Repeat</keyword>